<keyword evidence="3" id="KW-0540">Nuclease</keyword>
<dbReference type="RefSeq" id="XP_005848569.1">
    <property type="nucleotide sequence ID" value="XM_005848507.1"/>
</dbReference>
<accession>E1ZCN6</accession>
<evidence type="ECO:0000256" key="5">
    <source>
        <dbReference type="ARBA" id="ARBA00022759"/>
    </source>
</evidence>
<evidence type="ECO:0000256" key="3">
    <source>
        <dbReference type="ARBA" id="ARBA00022722"/>
    </source>
</evidence>
<dbReference type="InParanoid" id="E1ZCN6"/>
<proteinExistence type="predicted"/>
<keyword evidence="6" id="KW-0378">Hydrolase</keyword>
<protein>
    <submittedName>
        <fullName evidence="8">Expressed protein</fullName>
    </submittedName>
</protein>
<dbReference type="KEGG" id="cvr:CHLNCDRAFT_145134"/>
<dbReference type="AlphaFoldDB" id="E1ZCN6"/>
<name>E1ZCN6_CHLVA</name>
<comment type="cofactor">
    <cofactor evidence="1">
        <name>Zn(2+)</name>
        <dbReference type="ChEBI" id="CHEBI:29105"/>
    </cofactor>
</comment>
<dbReference type="GeneID" id="17355675"/>
<evidence type="ECO:0000313" key="9">
    <source>
        <dbReference type="Proteomes" id="UP000008141"/>
    </source>
</evidence>
<evidence type="ECO:0000313" key="8">
    <source>
        <dbReference type="EMBL" id="EFN56467.1"/>
    </source>
</evidence>
<dbReference type="PANTHER" id="PTHR12553:SF70">
    <property type="entry name" value="RIBONUCLEASE Z"/>
    <property type="match status" value="1"/>
</dbReference>
<dbReference type="GO" id="GO:0046872">
    <property type="term" value="F:metal ion binding"/>
    <property type="evidence" value="ECO:0007669"/>
    <property type="project" value="UniProtKB-KW"/>
</dbReference>
<dbReference type="Proteomes" id="UP000008141">
    <property type="component" value="Unassembled WGS sequence"/>
</dbReference>
<dbReference type="STRING" id="554065.E1ZCN6"/>
<dbReference type="OrthoDB" id="527344at2759"/>
<dbReference type="GO" id="GO:1990180">
    <property type="term" value="P:mitochondrial tRNA 3'-end processing"/>
    <property type="evidence" value="ECO:0007669"/>
    <property type="project" value="TreeGrafter"/>
</dbReference>
<dbReference type="GO" id="GO:0005739">
    <property type="term" value="C:mitochondrion"/>
    <property type="evidence" value="ECO:0007669"/>
    <property type="project" value="TreeGrafter"/>
</dbReference>
<keyword evidence="5" id="KW-0255">Endonuclease</keyword>
<keyword evidence="7" id="KW-0862">Zinc</keyword>
<evidence type="ECO:0000256" key="6">
    <source>
        <dbReference type="ARBA" id="ARBA00022801"/>
    </source>
</evidence>
<dbReference type="EMBL" id="GL433842">
    <property type="protein sequence ID" value="EFN56467.1"/>
    <property type="molecule type" value="Genomic_DNA"/>
</dbReference>
<keyword evidence="4" id="KW-0479">Metal-binding</keyword>
<keyword evidence="9" id="KW-1185">Reference proteome</keyword>
<evidence type="ECO:0000256" key="7">
    <source>
        <dbReference type="ARBA" id="ARBA00022833"/>
    </source>
</evidence>
<gene>
    <name evidence="8" type="ORF">CHLNCDRAFT_145134</name>
</gene>
<dbReference type="GO" id="GO:0042781">
    <property type="term" value="F:3'-tRNA processing endoribonuclease activity"/>
    <property type="evidence" value="ECO:0007669"/>
    <property type="project" value="InterPro"/>
</dbReference>
<evidence type="ECO:0000256" key="4">
    <source>
        <dbReference type="ARBA" id="ARBA00022723"/>
    </source>
</evidence>
<sequence>MQAHLVTAPGDGVAPAVLLSLPGSACDGRGQAAAQYLFNVPEGFSRLVLEHRLRPGAGLRAAFASDMASLAGFGGLVMRLRGEGHGQLHVVGPTGTRAAVCSLHHFIHWRHPAVLVEEMAPWEAQPTVYQASKWCRPAA</sequence>
<dbReference type="InterPro" id="IPR047151">
    <property type="entry name" value="RNZ2-like"/>
</dbReference>
<keyword evidence="2" id="KW-0819">tRNA processing</keyword>
<organism evidence="9">
    <name type="scientific">Chlorella variabilis</name>
    <name type="common">Green alga</name>
    <dbReference type="NCBI Taxonomy" id="554065"/>
    <lineage>
        <taxon>Eukaryota</taxon>
        <taxon>Viridiplantae</taxon>
        <taxon>Chlorophyta</taxon>
        <taxon>core chlorophytes</taxon>
        <taxon>Trebouxiophyceae</taxon>
        <taxon>Chlorellales</taxon>
        <taxon>Chlorellaceae</taxon>
        <taxon>Chlorella clade</taxon>
        <taxon>Chlorella</taxon>
    </lineage>
</organism>
<dbReference type="PANTHER" id="PTHR12553">
    <property type="entry name" value="ZINC PHOSPHODIESTERASE ELAC PROTEIN 2"/>
    <property type="match status" value="1"/>
</dbReference>
<evidence type="ECO:0000256" key="2">
    <source>
        <dbReference type="ARBA" id="ARBA00022694"/>
    </source>
</evidence>
<evidence type="ECO:0000256" key="1">
    <source>
        <dbReference type="ARBA" id="ARBA00001947"/>
    </source>
</evidence>
<reference evidence="8 9" key="1">
    <citation type="journal article" date="2010" name="Plant Cell">
        <title>The Chlorella variabilis NC64A genome reveals adaptation to photosymbiosis, coevolution with viruses, and cryptic sex.</title>
        <authorList>
            <person name="Blanc G."/>
            <person name="Duncan G."/>
            <person name="Agarkova I."/>
            <person name="Borodovsky M."/>
            <person name="Gurnon J."/>
            <person name="Kuo A."/>
            <person name="Lindquist E."/>
            <person name="Lucas S."/>
            <person name="Pangilinan J."/>
            <person name="Polle J."/>
            <person name="Salamov A."/>
            <person name="Terry A."/>
            <person name="Yamada T."/>
            <person name="Dunigan D.D."/>
            <person name="Grigoriev I.V."/>
            <person name="Claverie J.M."/>
            <person name="Van Etten J.L."/>
        </authorList>
    </citation>
    <scope>NUCLEOTIDE SEQUENCE [LARGE SCALE GENOMIC DNA]</scope>
    <source>
        <strain evidence="8 9">NC64A</strain>
    </source>
</reference>